<keyword evidence="2" id="KW-1185">Reference proteome</keyword>
<proteinExistence type="predicted"/>
<name>A0A017HRV8_9RHOB</name>
<reference evidence="1 2" key="1">
    <citation type="submission" date="2013-02" db="EMBL/GenBank/DDBJ databases">
        <authorList>
            <person name="Fiebig A."/>
            <person name="Goeker M."/>
            <person name="Klenk H.-P.P."/>
        </authorList>
    </citation>
    <scope>NUCLEOTIDE SEQUENCE [LARGE SCALE GENOMIC DNA]</scope>
    <source>
        <strain evidence="1 2">DSM 19309</strain>
    </source>
</reference>
<protein>
    <submittedName>
        <fullName evidence="1">Uncharacterized protein</fullName>
    </submittedName>
</protein>
<sequence>MPAAAQGIPTIGMPSTETPIRRLFGEWHRLERIMMAREAVPDDGTNAEMGELARIEKQIEREPMTCMEDLALKMTAMSWFWRLRPEAGGSARGDGLRRGLHGEDASMSSVRLTDGRVLHLPGMPFVLDCTGTIQAPPEADLAAAVPLIPADELLLFAGRLVGGARKRRRQPRYAEVNEARLRLARLCLERAIEDGIYCQPLSENDRSLTLAHDPAERWMDGGTQA</sequence>
<dbReference type="AlphaFoldDB" id="A0A017HRV8"/>
<evidence type="ECO:0000313" key="1">
    <source>
        <dbReference type="EMBL" id="EYD77101.1"/>
    </source>
</evidence>
<accession>A0A017HRV8</accession>
<evidence type="ECO:0000313" key="2">
    <source>
        <dbReference type="Proteomes" id="UP000019666"/>
    </source>
</evidence>
<dbReference type="EMBL" id="AOSK01000036">
    <property type="protein sequence ID" value="EYD77101.1"/>
    <property type="molecule type" value="Genomic_DNA"/>
</dbReference>
<dbReference type="HOGENOM" id="CLU_1229139_0_0_5"/>
<organism evidence="1 2">
    <name type="scientific">Rubellimicrobium mesophilum DSM 19309</name>
    <dbReference type="NCBI Taxonomy" id="442562"/>
    <lineage>
        <taxon>Bacteria</taxon>
        <taxon>Pseudomonadati</taxon>
        <taxon>Pseudomonadota</taxon>
        <taxon>Alphaproteobacteria</taxon>
        <taxon>Rhodobacterales</taxon>
        <taxon>Roseobacteraceae</taxon>
        <taxon>Rubellimicrobium</taxon>
    </lineage>
</organism>
<comment type="caution">
    <text evidence="1">The sequence shown here is derived from an EMBL/GenBank/DDBJ whole genome shotgun (WGS) entry which is preliminary data.</text>
</comment>
<gene>
    <name evidence="1" type="ORF">Rumeso_01360</name>
</gene>
<dbReference type="Proteomes" id="UP000019666">
    <property type="component" value="Unassembled WGS sequence"/>
</dbReference>